<evidence type="ECO:0000313" key="1">
    <source>
        <dbReference type="EMBL" id="MBA0772140.1"/>
    </source>
</evidence>
<proteinExistence type="predicted"/>
<protein>
    <submittedName>
        <fullName evidence="1">Uncharacterized protein</fullName>
    </submittedName>
</protein>
<evidence type="ECO:0000313" key="2">
    <source>
        <dbReference type="Proteomes" id="UP000593568"/>
    </source>
</evidence>
<organism evidence="1 2">
    <name type="scientific">Gossypium trilobum</name>
    <dbReference type="NCBI Taxonomy" id="34281"/>
    <lineage>
        <taxon>Eukaryota</taxon>
        <taxon>Viridiplantae</taxon>
        <taxon>Streptophyta</taxon>
        <taxon>Embryophyta</taxon>
        <taxon>Tracheophyta</taxon>
        <taxon>Spermatophyta</taxon>
        <taxon>Magnoliopsida</taxon>
        <taxon>eudicotyledons</taxon>
        <taxon>Gunneridae</taxon>
        <taxon>Pentapetalae</taxon>
        <taxon>rosids</taxon>
        <taxon>malvids</taxon>
        <taxon>Malvales</taxon>
        <taxon>Malvaceae</taxon>
        <taxon>Malvoideae</taxon>
        <taxon>Gossypium</taxon>
    </lineage>
</organism>
<gene>
    <name evidence="1" type="ORF">Gotri_007569</name>
</gene>
<dbReference type="EMBL" id="JABEZW010000008">
    <property type="protein sequence ID" value="MBA0772140.1"/>
    <property type="molecule type" value="Genomic_DNA"/>
</dbReference>
<comment type="caution">
    <text evidence="1">The sequence shown here is derived from an EMBL/GenBank/DDBJ whole genome shotgun (WGS) entry which is preliminary data.</text>
</comment>
<accession>A0A7J9EGH6</accession>
<dbReference type="AlphaFoldDB" id="A0A7J9EGH6"/>
<sequence>MEKENFSQIFKKMIIRDLLIKT</sequence>
<dbReference type="Proteomes" id="UP000593568">
    <property type="component" value="Unassembled WGS sequence"/>
</dbReference>
<name>A0A7J9EGH6_9ROSI</name>
<reference evidence="1 2" key="1">
    <citation type="journal article" date="2019" name="Genome Biol. Evol.">
        <title>Insights into the evolution of the New World diploid cottons (Gossypium, subgenus Houzingenia) based on genome sequencing.</title>
        <authorList>
            <person name="Grover C.E."/>
            <person name="Arick M.A. 2nd"/>
            <person name="Thrash A."/>
            <person name="Conover J.L."/>
            <person name="Sanders W.S."/>
            <person name="Peterson D.G."/>
            <person name="Frelichowski J.E."/>
            <person name="Scheffler J.A."/>
            <person name="Scheffler B.E."/>
            <person name="Wendel J.F."/>
        </authorList>
    </citation>
    <scope>NUCLEOTIDE SEQUENCE [LARGE SCALE GENOMIC DNA]</scope>
    <source>
        <strain evidence="1">8</strain>
        <tissue evidence="1">Leaf</tissue>
    </source>
</reference>
<keyword evidence="2" id="KW-1185">Reference proteome</keyword>